<protein>
    <submittedName>
        <fullName evidence="2">Uncharacterized protein</fullName>
    </submittedName>
</protein>
<organism evidence="2 3">
    <name type="scientific">Acer saccharum</name>
    <name type="common">Sugar maple</name>
    <dbReference type="NCBI Taxonomy" id="4024"/>
    <lineage>
        <taxon>Eukaryota</taxon>
        <taxon>Viridiplantae</taxon>
        <taxon>Streptophyta</taxon>
        <taxon>Embryophyta</taxon>
        <taxon>Tracheophyta</taxon>
        <taxon>Spermatophyta</taxon>
        <taxon>Magnoliopsida</taxon>
        <taxon>eudicotyledons</taxon>
        <taxon>Gunneridae</taxon>
        <taxon>Pentapetalae</taxon>
        <taxon>rosids</taxon>
        <taxon>malvids</taxon>
        <taxon>Sapindales</taxon>
        <taxon>Sapindaceae</taxon>
        <taxon>Hippocastanoideae</taxon>
        <taxon>Acereae</taxon>
        <taxon>Acer</taxon>
    </lineage>
</organism>
<gene>
    <name evidence="2" type="ORF">LWI29_025335</name>
</gene>
<sequence>MGSADEEEGNNTLNLDSKEEGVVGITTSDQGEGFGEEVDLDTEKQSNENSSTLGVEDNSNLEIYDNDQSGEDDSDFDISKNEAKLEPVTFIRKYKSFLKAQVRELMSQAFSGSEAKELGFSGFRVQRRIGGGCESCCRGYSCKISPGGNWDESSVVEKLRADCRTRVRLHCYLELRHAYIR</sequence>
<dbReference type="Proteomes" id="UP001168877">
    <property type="component" value="Unassembled WGS sequence"/>
</dbReference>
<feature type="compositionally biased region" description="Polar residues" evidence="1">
    <location>
        <begin position="47"/>
        <end position="61"/>
    </location>
</feature>
<evidence type="ECO:0000256" key="1">
    <source>
        <dbReference type="SAM" id="MobiDB-lite"/>
    </source>
</evidence>
<name>A0AA39SUX8_ACESA</name>
<feature type="region of interest" description="Disordered" evidence="1">
    <location>
        <begin position="1"/>
        <end position="77"/>
    </location>
</feature>
<keyword evidence="3" id="KW-1185">Reference proteome</keyword>
<feature type="compositionally biased region" description="Acidic residues" evidence="1">
    <location>
        <begin position="64"/>
        <end position="76"/>
    </location>
</feature>
<evidence type="ECO:0000313" key="2">
    <source>
        <dbReference type="EMBL" id="KAK0605311.1"/>
    </source>
</evidence>
<dbReference type="EMBL" id="JAUESC010000002">
    <property type="protein sequence ID" value="KAK0605311.1"/>
    <property type="molecule type" value="Genomic_DNA"/>
</dbReference>
<accession>A0AA39SUX8</accession>
<comment type="caution">
    <text evidence="2">The sequence shown here is derived from an EMBL/GenBank/DDBJ whole genome shotgun (WGS) entry which is preliminary data.</text>
</comment>
<proteinExistence type="predicted"/>
<reference evidence="2" key="2">
    <citation type="submission" date="2023-06" db="EMBL/GenBank/DDBJ databases">
        <authorList>
            <person name="Swenson N.G."/>
            <person name="Wegrzyn J.L."/>
            <person name="Mcevoy S.L."/>
        </authorList>
    </citation>
    <scope>NUCLEOTIDE SEQUENCE</scope>
    <source>
        <strain evidence="2">NS2018</strain>
        <tissue evidence="2">Leaf</tissue>
    </source>
</reference>
<evidence type="ECO:0000313" key="3">
    <source>
        <dbReference type="Proteomes" id="UP001168877"/>
    </source>
</evidence>
<dbReference type="AlphaFoldDB" id="A0AA39SUX8"/>
<reference evidence="2" key="1">
    <citation type="journal article" date="2022" name="Plant J.">
        <title>Strategies of tolerance reflected in two North American maple genomes.</title>
        <authorList>
            <person name="McEvoy S.L."/>
            <person name="Sezen U.U."/>
            <person name="Trouern-Trend A."/>
            <person name="McMahon S.M."/>
            <person name="Schaberg P.G."/>
            <person name="Yang J."/>
            <person name="Wegrzyn J.L."/>
            <person name="Swenson N.G."/>
        </authorList>
    </citation>
    <scope>NUCLEOTIDE SEQUENCE</scope>
    <source>
        <strain evidence="2">NS2018</strain>
    </source>
</reference>